<evidence type="ECO:0000313" key="1">
    <source>
        <dbReference type="EMBL" id="MFC5865437.1"/>
    </source>
</evidence>
<gene>
    <name evidence="1" type="ORF">ACFPT7_24240</name>
</gene>
<organism evidence="1 2">
    <name type="scientific">Acidicapsa dinghuensis</name>
    <dbReference type="NCBI Taxonomy" id="2218256"/>
    <lineage>
        <taxon>Bacteria</taxon>
        <taxon>Pseudomonadati</taxon>
        <taxon>Acidobacteriota</taxon>
        <taxon>Terriglobia</taxon>
        <taxon>Terriglobales</taxon>
        <taxon>Acidobacteriaceae</taxon>
        <taxon>Acidicapsa</taxon>
    </lineage>
</organism>
<protein>
    <submittedName>
        <fullName evidence="1">YdeI family protein</fullName>
    </submittedName>
</protein>
<name>A0ABW1EQ72_9BACT</name>
<dbReference type="Pfam" id="PF13376">
    <property type="entry name" value="OmdA"/>
    <property type="match status" value="1"/>
</dbReference>
<accession>A0ABW1EQ72</accession>
<keyword evidence="2" id="KW-1185">Reference proteome</keyword>
<comment type="caution">
    <text evidence="1">The sequence shown here is derived from an EMBL/GenBank/DDBJ whole genome shotgun (WGS) entry which is preliminary data.</text>
</comment>
<dbReference type="Proteomes" id="UP001596091">
    <property type="component" value="Unassembled WGS sequence"/>
</dbReference>
<dbReference type="EMBL" id="JBHSPH010000020">
    <property type="protein sequence ID" value="MFC5865437.1"/>
    <property type="molecule type" value="Genomic_DNA"/>
</dbReference>
<proteinExistence type="predicted"/>
<evidence type="ECO:0000313" key="2">
    <source>
        <dbReference type="Proteomes" id="UP001596091"/>
    </source>
</evidence>
<dbReference type="RefSeq" id="WP_263341897.1">
    <property type="nucleotide sequence ID" value="NZ_JAGSYH010000008.1"/>
</dbReference>
<sequence>MQTLHFKTAVDFRHWLEKNHAESEGIWLHIFKKDPLEKPLTYAEALDQALCYGWIDGQKKSFDKLSWLQKFTPRRPKSGWSKINTQHVERLMKAGEMTPAGMEAVEAAKADGRWKTAYASSRNASPPEDFLRELSKSKKAEAFFKTLNRANVYAIVYRLETAKKPETREKRMQLILAMMEQGKSFHP</sequence>
<reference evidence="2" key="1">
    <citation type="journal article" date="2019" name="Int. J. Syst. Evol. Microbiol.">
        <title>The Global Catalogue of Microorganisms (GCM) 10K type strain sequencing project: providing services to taxonomists for standard genome sequencing and annotation.</title>
        <authorList>
            <consortium name="The Broad Institute Genomics Platform"/>
            <consortium name="The Broad Institute Genome Sequencing Center for Infectious Disease"/>
            <person name="Wu L."/>
            <person name="Ma J."/>
        </authorList>
    </citation>
    <scope>NUCLEOTIDE SEQUENCE [LARGE SCALE GENOMIC DNA]</scope>
    <source>
        <strain evidence="2">JCM 4087</strain>
    </source>
</reference>